<keyword evidence="3" id="KW-1185">Reference proteome</keyword>
<sequence>MGRRKVDETTRYAILHELLKRRIDGVLQYGLKTSVAKHFDVHRDTVAAIWSKYEESVAAGNIAGDMQIQGQIGSEGPLLASHGLVAKTTTIKPILKTTHRQRRMQYAMSFLDDKPDVHRDKIGHRVDPMLNTVHVDEKWFNHDKKTGWYYLLSGEDPPERHRHSARHIEKTIWDPHRKTNFDGKLGLWSFAEGHFPQRRSQYRPKGTILQGNIESVDTAVNPRKWPICHRGKIIYEQQDNASPHVLPDDEDVVREGQREGWDIRLIFQPSNSSDFNVLDLGYSAIQNLQYQTYVASTLEPIEVVQNLFRILDKVTLDNIFLTLQQVMVCVLACDGDNEYKLPHMGKAKQRRNGTLKQCVVCSSEVYASAFSKLRLETF</sequence>
<dbReference type="Proteomes" id="UP000018721">
    <property type="component" value="Unassembled WGS sequence"/>
</dbReference>
<dbReference type="EMBL" id="ANIZ01002332">
    <property type="protein sequence ID" value="ETI41295.1"/>
    <property type="molecule type" value="Genomic_DNA"/>
</dbReference>
<feature type="domain" description="DUF7769" evidence="1">
    <location>
        <begin position="9"/>
        <end position="60"/>
    </location>
</feature>
<dbReference type="InterPro" id="IPR036397">
    <property type="entry name" value="RNaseH_sf"/>
</dbReference>
<comment type="caution">
    <text evidence="2">The sequence shown here is derived from an EMBL/GenBank/DDBJ whole genome shotgun (WGS) entry which is preliminary data.</text>
</comment>
<accession>V9EPV3</accession>
<reference evidence="2 3" key="1">
    <citation type="submission" date="2013-11" db="EMBL/GenBank/DDBJ databases">
        <title>The Genome Sequence of Phytophthora parasitica P1569.</title>
        <authorList>
            <consortium name="The Broad Institute Genomics Platform"/>
            <person name="Russ C."/>
            <person name="Tyler B."/>
            <person name="Panabieres F."/>
            <person name="Shan W."/>
            <person name="Tripathy S."/>
            <person name="Grunwald N."/>
            <person name="Machado M."/>
            <person name="Johnson C.S."/>
            <person name="Arredondo F."/>
            <person name="Hong C."/>
            <person name="Coffey M."/>
            <person name="Young S.K."/>
            <person name="Zeng Q."/>
            <person name="Gargeya S."/>
            <person name="Fitzgerald M."/>
            <person name="Abouelleil A."/>
            <person name="Alvarado L."/>
            <person name="Chapman S.B."/>
            <person name="Gainer-Dewar J."/>
            <person name="Goldberg J."/>
            <person name="Griggs A."/>
            <person name="Gujja S."/>
            <person name="Hansen M."/>
            <person name="Howarth C."/>
            <person name="Imamovic A."/>
            <person name="Ireland A."/>
            <person name="Larimer J."/>
            <person name="McCowan C."/>
            <person name="Murphy C."/>
            <person name="Pearson M."/>
            <person name="Poon T.W."/>
            <person name="Priest M."/>
            <person name="Roberts A."/>
            <person name="Saif S."/>
            <person name="Shea T."/>
            <person name="Sykes S."/>
            <person name="Wortman J."/>
            <person name="Nusbaum C."/>
            <person name="Birren B."/>
        </authorList>
    </citation>
    <scope>NUCLEOTIDE SEQUENCE [LARGE SCALE GENOMIC DNA]</scope>
    <source>
        <strain evidence="2 3">P1569</strain>
    </source>
</reference>
<protein>
    <recommendedName>
        <fullName evidence="1">DUF7769 domain-containing protein</fullName>
    </recommendedName>
</protein>
<dbReference type="GO" id="GO:0003676">
    <property type="term" value="F:nucleic acid binding"/>
    <property type="evidence" value="ECO:0007669"/>
    <property type="project" value="InterPro"/>
</dbReference>
<evidence type="ECO:0000313" key="2">
    <source>
        <dbReference type="EMBL" id="ETI41295.1"/>
    </source>
</evidence>
<dbReference type="PANTHER" id="PTHR47169:SF2">
    <property type="entry name" value="OS01G0541250 PROTEIN"/>
    <property type="match status" value="1"/>
</dbReference>
<dbReference type="Pfam" id="PF24964">
    <property type="entry name" value="DUF7769"/>
    <property type="match status" value="1"/>
</dbReference>
<dbReference type="eggNOG" id="ENOG502QQNW">
    <property type="taxonomic scope" value="Eukaryota"/>
</dbReference>
<dbReference type="Gene3D" id="3.30.420.10">
    <property type="entry name" value="Ribonuclease H-like superfamily/Ribonuclease H"/>
    <property type="match status" value="1"/>
</dbReference>
<evidence type="ECO:0000259" key="1">
    <source>
        <dbReference type="Pfam" id="PF24964"/>
    </source>
</evidence>
<organism evidence="2 3">
    <name type="scientific">Phytophthora nicotianae P1569</name>
    <dbReference type="NCBI Taxonomy" id="1317065"/>
    <lineage>
        <taxon>Eukaryota</taxon>
        <taxon>Sar</taxon>
        <taxon>Stramenopiles</taxon>
        <taxon>Oomycota</taxon>
        <taxon>Peronosporomycetes</taxon>
        <taxon>Peronosporales</taxon>
        <taxon>Peronosporaceae</taxon>
        <taxon>Phytophthora</taxon>
    </lineage>
</organism>
<dbReference type="HOGENOM" id="CLU_032691_0_1_1"/>
<name>V9EPV3_PHYNI</name>
<dbReference type="PANTHER" id="PTHR47169">
    <property type="entry name" value="OS01G0541250 PROTEIN"/>
    <property type="match status" value="1"/>
</dbReference>
<dbReference type="AlphaFoldDB" id="V9EPV3"/>
<gene>
    <name evidence="2" type="ORF">F443_13473</name>
</gene>
<evidence type="ECO:0000313" key="3">
    <source>
        <dbReference type="Proteomes" id="UP000018721"/>
    </source>
</evidence>
<proteinExistence type="predicted"/>
<dbReference type="InterPro" id="IPR056671">
    <property type="entry name" value="DUF7769"/>
</dbReference>
<dbReference type="OrthoDB" id="123761at2759"/>